<dbReference type="EMBL" id="QSSN01000021">
    <property type="protein sequence ID" value="RGL83998.1"/>
    <property type="molecule type" value="Genomic_DNA"/>
</dbReference>
<dbReference type="InterPro" id="IPR053842">
    <property type="entry name" value="NikA-like"/>
</dbReference>
<evidence type="ECO:0000313" key="3">
    <source>
        <dbReference type="Proteomes" id="UP000095333"/>
    </source>
</evidence>
<dbReference type="Pfam" id="PF21983">
    <property type="entry name" value="NikA-like"/>
    <property type="match status" value="1"/>
</dbReference>
<dbReference type="Gene3D" id="1.10.1220.10">
    <property type="entry name" value="Met repressor-like"/>
    <property type="match status" value="1"/>
</dbReference>
<dbReference type="GO" id="GO:0006355">
    <property type="term" value="P:regulation of DNA-templated transcription"/>
    <property type="evidence" value="ECO:0007669"/>
    <property type="project" value="InterPro"/>
</dbReference>
<evidence type="ECO:0000313" key="1">
    <source>
        <dbReference type="EMBL" id="CUO14203.1"/>
    </source>
</evidence>
<sequence>MTSIKDKPGGRPAKKRIEKQQRVVSTKLTELQYYAIRKRAGEAGLRVSEYVRQAVVSAEVIPRLNRQDADTIRKLAGEANNINQLAHRANAGGFALVAVELVKLKNRIIGIINHLSDDWKNKKGKRF</sequence>
<protein>
    <submittedName>
        <fullName evidence="1">Mobilization protein</fullName>
    </submittedName>
    <submittedName>
        <fullName evidence="2">Plasmid mobilization relaxosome protein MobC</fullName>
    </submittedName>
</protein>
<dbReference type="RefSeq" id="WP_004315361.1">
    <property type="nucleotide sequence ID" value="NZ_CYZI01000005.1"/>
</dbReference>
<dbReference type="EMBL" id="CYZI01000005">
    <property type="protein sequence ID" value="CUO14203.1"/>
    <property type="molecule type" value="Genomic_DNA"/>
</dbReference>
<evidence type="ECO:0000313" key="2">
    <source>
        <dbReference type="EMBL" id="RGL83998.1"/>
    </source>
</evidence>
<dbReference type="Proteomes" id="UP000261278">
    <property type="component" value="Unassembled WGS sequence"/>
</dbReference>
<organism evidence="1 3">
    <name type="scientific">Phocaeicola vulgatus</name>
    <name type="common">Bacteroides vulgatus</name>
    <dbReference type="NCBI Taxonomy" id="821"/>
    <lineage>
        <taxon>Bacteria</taxon>
        <taxon>Pseudomonadati</taxon>
        <taxon>Bacteroidota</taxon>
        <taxon>Bacteroidia</taxon>
        <taxon>Bacteroidales</taxon>
        <taxon>Bacteroidaceae</taxon>
        <taxon>Phocaeicola</taxon>
    </lineage>
</organism>
<dbReference type="InterPro" id="IPR013321">
    <property type="entry name" value="Arc_rbn_hlx_hlx"/>
</dbReference>
<dbReference type="AlphaFoldDB" id="A0A174CLR7"/>
<reference evidence="2 4" key="2">
    <citation type="submission" date="2018-08" db="EMBL/GenBank/DDBJ databases">
        <title>A genome reference for cultivated species of the human gut microbiota.</title>
        <authorList>
            <person name="Zou Y."/>
            <person name="Xue W."/>
            <person name="Luo G."/>
        </authorList>
    </citation>
    <scope>NUCLEOTIDE SEQUENCE [LARGE SCALE GENOMIC DNA]</scope>
    <source>
        <strain evidence="2 4">TF05-18</strain>
    </source>
</reference>
<evidence type="ECO:0000313" key="4">
    <source>
        <dbReference type="Proteomes" id="UP000261278"/>
    </source>
</evidence>
<dbReference type="GeneID" id="79859967"/>
<gene>
    <name evidence="2" type="ORF">DXC44_16055</name>
    <name evidence="1" type="ORF">ERS852457_01422</name>
</gene>
<accession>A0A174CLR7</accession>
<proteinExistence type="predicted"/>
<name>A0A174CLR7_PHOVU</name>
<reference evidence="1 3" key="1">
    <citation type="submission" date="2015-09" db="EMBL/GenBank/DDBJ databases">
        <authorList>
            <consortium name="Pathogen Informatics"/>
        </authorList>
    </citation>
    <scope>NUCLEOTIDE SEQUENCE [LARGE SCALE GENOMIC DNA]</scope>
    <source>
        <strain evidence="1 3">2789STDY5834842</strain>
    </source>
</reference>
<dbReference type="Proteomes" id="UP000095333">
    <property type="component" value="Unassembled WGS sequence"/>
</dbReference>